<keyword evidence="8" id="KW-1185">Reference proteome</keyword>
<evidence type="ECO:0000313" key="8">
    <source>
        <dbReference type="Proteomes" id="UP001055172"/>
    </source>
</evidence>
<organism evidence="7 8">
    <name type="scientific">Colletotrichum liriopes</name>
    <dbReference type="NCBI Taxonomy" id="708192"/>
    <lineage>
        <taxon>Eukaryota</taxon>
        <taxon>Fungi</taxon>
        <taxon>Dikarya</taxon>
        <taxon>Ascomycota</taxon>
        <taxon>Pezizomycotina</taxon>
        <taxon>Sordariomycetes</taxon>
        <taxon>Hypocreomycetidae</taxon>
        <taxon>Glomerellales</taxon>
        <taxon>Glomerellaceae</taxon>
        <taxon>Colletotrichum</taxon>
        <taxon>Colletotrichum spaethianum species complex</taxon>
    </lineage>
</organism>
<proteinExistence type="predicted"/>
<protein>
    <submittedName>
        <fullName evidence="7">Rubrofusarin-specific efflux pump aurT</fullName>
    </submittedName>
</protein>
<evidence type="ECO:0000259" key="6">
    <source>
        <dbReference type="PROSITE" id="PS50850"/>
    </source>
</evidence>
<accession>A0AA37GSG4</accession>
<dbReference type="GO" id="GO:0022857">
    <property type="term" value="F:transmembrane transporter activity"/>
    <property type="evidence" value="ECO:0007669"/>
    <property type="project" value="InterPro"/>
</dbReference>
<feature type="domain" description="Major facilitator superfamily (MFS) profile" evidence="6">
    <location>
        <begin position="1"/>
        <end position="158"/>
    </location>
</feature>
<dbReference type="EMBL" id="BPPX01000021">
    <property type="protein sequence ID" value="GJC86345.1"/>
    <property type="molecule type" value="Genomic_DNA"/>
</dbReference>
<dbReference type="InterPro" id="IPR036259">
    <property type="entry name" value="MFS_trans_sf"/>
</dbReference>
<keyword evidence="3 5" id="KW-1133">Transmembrane helix</keyword>
<evidence type="ECO:0000313" key="7">
    <source>
        <dbReference type="EMBL" id="GJC86345.1"/>
    </source>
</evidence>
<evidence type="ECO:0000256" key="5">
    <source>
        <dbReference type="SAM" id="Phobius"/>
    </source>
</evidence>
<dbReference type="InterPro" id="IPR020846">
    <property type="entry name" value="MFS_dom"/>
</dbReference>
<keyword evidence="2 5" id="KW-0812">Transmembrane</keyword>
<gene>
    <name evidence="7" type="ORF">ColLi_09183</name>
</gene>
<evidence type="ECO:0000256" key="3">
    <source>
        <dbReference type="ARBA" id="ARBA00022989"/>
    </source>
</evidence>
<feature type="transmembrane region" description="Helical" evidence="5">
    <location>
        <begin position="92"/>
        <end position="111"/>
    </location>
</feature>
<dbReference type="PANTHER" id="PTHR23501">
    <property type="entry name" value="MAJOR FACILITATOR SUPERFAMILY"/>
    <property type="match status" value="1"/>
</dbReference>
<dbReference type="PANTHER" id="PTHR23501:SF198">
    <property type="entry name" value="AZOLE RESISTANCE PROTEIN 1-RELATED"/>
    <property type="match status" value="1"/>
</dbReference>
<evidence type="ECO:0000256" key="4">
    <source>
        <dbReference type="ARBA" id="ARBA00023136"/>
    </source>
</evidence>
<feature type="transmembrane region" description="Helical" evidence="5">
    <location>
        <begin position="62"/>
        <end position="80"/>
    </location>
</feature>
<dbReference type="InterPro" id="IPR011701">
    <property type="entry name" value="MFS"/>
</dbReference>
<dbReference type="GO" id="GO:0005886">
    <property type="term" value="C:plasma membrane"/>
    <property type="evidence" value="ECO:0007669"/>
    <property type="project" value="TreeGrafter"/>
</dbReference>
<dbReference type="Gene3D" id="1.20.1720.10">
    <property type="entry name" value="Multidrug resistance protein D"/>
    <property type="match status" value="1"/>
</dbReference>
<dbReference type="SUPFAM" id="SSF103473">
    <property type="entry name" value="MFS general substrate transporter"/>
    <property type="match status" value="1"/>
</dbReference>
<dbReference type="Pfam" id="PF07690">
    <property type="entry name" value="MFS_1"/>
    <property type="match status" value="1"/>
</dbReference>
<evidence type="ECO:0000256" key="2">
    <source>
        <dbReference type="ARBA" id="ARBA00022692"/>
    </source>
</evidence>
<comment type="subcellular location">
    <subcellularLocation>
        <location evidence="1">Membrane</location>
        <topology evidence="1">Multi-pass membrane protein</topology>
    </subcellularLocation>
</comment>
<reference evidence="7 8" key="1">
    <citation type="submission" date="2021-07" db="EMBL/GenBank/DDBJ databases">
        <title>Genome data of Colletotrichum spaethianum.</title>
        <authorList>
            <person name="Utami Y.D."/>
            <person name="Hiruma K."/>
        </authorList>
    </citation>
    <scope>NUCLEOTIDE SEQUENCE [LARGE SCALE GENOMIC DNA]</scope>
    <source>
        <strain evidence="7 8">MAFF 242679</strain>
    </source>
</reference>
<name>A0AA37GSG4_9PEZI</name>
<dbReference type="AlphaFoldDB" id="A0AA37GSG4"/>
<sequence>MVSWRTICVARRCKPCPKKCSISGASNECTAFSDTSLYQQDGTIVGVATPEITTDLGNLGDVGWLGSAYFLSAAASQLVFGALNRVVAHKHVYICGIFLFELGCLLAGLATTSTMCIVGRAFSGLGCSGVVSTSLVCDKPSLVSKPLHQANVCVPPGL</sequence>
<comment type="caution">
    <text evidence="7">The sequence shown here is derived from an EMBL/GenBank/DDBJ whole genome shotgun (WGS) entry which is preliminary data.</text>
</comment>
<dbReference type="PROSITE" id="PS50850">
    <property type="entry name" value="MFS"/>
    <property type="match status" value="1"/>
</dbReference>
<keyword evidence="4 5" id="KW-0472">Membrane</keyword>
<dbReference type="Proteomes" id="UP001055172">
    <property type="component" value="Unassembled WGS sequence"/>
</dbReference>
<evidence type="ECO:0000256" key="1">
    <source>
        <dbReference type="ARBA" id="ARBA00004141"/>
    </source>
</evidence>